<feature type="transmembrane region" description="Helical" evidence="7">
    <location>
        <begin position="70"/>
        <end position="87"/>
    </location>
</feature>
<evidence type="ECO:0000256" key="2">
    <source>
        <dbReference type="ARBA" id="ARBA00022553"/>
    </source>
</evidence>
<dbReference type="AlphaFoldDB" id="A0A2R2MQU9"/>
<comment type="subcellular location">
    <subcellularLocation>
        <location evidence="1">Membrane</location>
        <topology evidence="1">Multi-pass membrane protein</topology>
    </subcellularLocation>
</comment>
<evidence type="ECO:0000256" key="5">
    <source>
        <dbReference type="ARBA" id="ARBA00022989"/>
    </source>
</evidence>
<evidence type="ECO:0000313" key="9">
    <source>
        <dbReference type="Proteomes" id="UP000085678"/>
    </source>
</evidence>
<evidence type="ECO:0000256" key="4">
    <source>
        <dbReference type="ARBA" id="ARBA00022729"/>
    </source>
</evidence>
<dbReference type="InterPro" id="IPR059081">
    <property type="entry name" value="PRRT3-4"/>
</dbReference>
<keyword evidence="5 7" id="KW-1133">Transmembrane helix</keyword>
<feature type="domain" description="Proline-rich transmembrane protein 3/4" evidence="8">
    <location>
        <begin position="51"/>
        <end position="329"/>
    </location>
</feature>
<evidence type="ECO:0000256" key="6">
    <source>
        <dbReference type="ARBA" id="ARBA00023136"/>
    </source>
</evidence>
<feature type="transmembrane region" description="Helical" evidence="7">
    <location>
        <begin position="260"/>
        <end position="284"/>
    </location>
</feature>
<dbReference type="InterPro" id="IPR052836">
    <property type="entry name" value="PRRT_domain-containing"/>
</dbReference>
<feature type="transmembrane region" description="Helical" evidence="7">
    <location>
        <begin position="214"/>
        <end position="239"/>
    </location>
</feature>
<gene>
    <name evidence="10" type="primary">LOC106170375</name>
</gene>
<feature type="transmembrane region" description="Helical" evidence="7">
    <location>
        <begin position="108"/>
        <end position="128"/>
    </location>
</feature>
<evidence type="ECO:0000259" key="8">
    <source>
        <dbReference type="Pfam" id="PF25987"/>
    </source>
</evidence>
<keyword evidence="4" id="KW-0732">Signal</keyword>
<proteinExistence type="predicted"/>
<dbReference type="PANTHER" id="PTHR35578">
    <property type="entry name" value="PROLINE-RICH TRANSMEMBRANE PROTEIN 4-RELATED"/>
    <property type="match status" value="1"/>
</dbReference>
<keyword evidence="6 7" id="KW-0472">Membrane</keyword>
<keyword evidence="2" id="KW-0597">Phosphoprotein</keyword>
<dbReference type="OMA" id="AYDNSTK"/>
<dbReference type="KEGG" id="lak:106170375"/>
<dbReference type="InParanoid" id="A0A2R2MQU9"/>
<accession>A0A2R2MQU9</accession>
<keyword evidence="9" id="KW-1185">Reference proteome</keyword>
<evidence type="ECO:0000256" key="7">
    <source>
        <dbReference type="SAM" id="Phobius"/>
    </source>
</evidence>
<feature type="transmembrane region" description="Helical" evidence="7">
    <location>
        <begin position="148"/>
        <end position="168"/>
    </location>
</feature>
<keyword evidence="3 7" id="KW-0812">Transmembrane</keyword>
<reference evidence="10" key="1">
    <citation type="submission" date="2025-08" db="UniProtKB">
        <authorList>
            <consortium name="RefSeq"/>
        </authorList>
    </citation>
    <scope>IDENTIFICATION</scope>
    <source>
        <tissue evidence="10">Gonads</tissue>
    </source>
</reference>
<dbReference type="GeneID" id="106170375"/>
<organism evidence="9 10">
    <name type="scientific">Lingula anatina</name>
    <name type="common">Brachiopod</name>
    <name type="synonym">Lingula unguis</name>
    <dbReference type="NCBI Taxonomy" id="7574"/>
    <lineage>
        <taxon>Eukaryota</taxon>
        <taxon>Metazoa</taxon>
        <taxon>Spiralia</taxon>
        <taxon>Lophotrochozoa</taxon>
        <taxon>Brachiopoda</taxon>
        <taxon>Linguliformea</taxon>
        <taxon>Lingulata</taxon>
        <taxon>Lingulida</taxon>
        <taxon>Linguloidea</taxon>
        <taxon>Lingulidae</taxon>
        <taxon>Lingula</taxon>
    </lineage>
</organism>
<dbReference type="OrthoDB" id="10066605at2759"/>
<dbReference type="RefSeq" id="XP_023932377.1">
    <property type="nucleotide sequence ID" value="XM_024076609.1"/>
</dbReference>
<feature type="transmembrane region" description="Helical" evidence="7">
    <location>
        <begin position="188"/>
        <end position="208"/>
    </location>
</feature>
<feature type="transmembrane region" description="Helical" evidence="7">
    <location>
        <begin position="304"/>
        <end position="326"/>
    </location>
</feature>
<sequence length="376" mass="41710">MRETRNITVLSYPQAEADLPDRMAVYPEPSEAFSEPEAAYPESGIGYAEPEVWPEPAPDWPSALQEFDQLWYIHVFLFGACFTLIAVNEIISLASRCRFIVSTERRRLNIMSLTLNALLVVFGLSRSVALYTDPYGAYAMMPFAAVRLLWSVGYPCLTAAFTLVLMVLLETTKKTATTSPAFRKPSVILSFIGAHFVLVICSDVIVYYTVSARVLLLICQIIYCTWGLLLAVGYAHAAMKIRKNLSASMDPSSGASNKTSVTWLTQLLVTASVTALALFTVHLYGAFGVFGVYSEVSHVQNWPWWVFQTLMRGIEVTICLIVILIASKTPSSTGFAVVFRTVIQVRKKCRLKNAVIPMEDTTHPTNIAMNTQVSET</sequence>
<evidence type="ECO:0000256" key="1">
    <source>
        <dbReference type="ARBA" id="ARBA00004141"/>
    </source>
</evidence>
<dbReference type="Proteomes" id="UP000085678">
    <property type="component" value="Unplaced"/>
</dbReference>
<dbReference type="PANTHER" id="PTHR35578:SF7">
    <property type="entry name" value="G-PROTEIN COUPLED RECEPTORS FAMILY 1 PROFILE DOMAIN-CONTAINING PROTEIN"/>
    <property type="match status" value="1"/>
</dbReference>
<name>A0A2R2MQU9_LINAN</name>
<evidence type="ECO:0000313" key="10">
    <source>
        <dbReference type="RefSeq" id="XP_023932377.1"/>
    </source>
</evidence>
<evidence type="ECO:0000256" key="3">
    <source>
        <dbReference type="ARBA" id="ARBA00022692"/>
    </source>
</evidence>
<dbReference type="Pfam" id="PF25987">
    <property type="entry name" value="PRRT3"/>
    <property type="match status" value="1"/>
</dbReference>
<protein>
    <submittedName>
        <fullName evidence="10">Uncharacterized protein LOC106170375</fullName>
    </submittedName>
</protein>